<dbReference type="Pfam" id="PF09719">
    <property type="entry name" value="C_GCAxxG_C_C"/>
    <property type="match status" value="1"/>
</dbReference>
<reference evidence="1 2" key="1">
    <citation type="submission" date="2023-03" db="EMBL/GenBank/DDBJ databases">
        <title>Complete genome sequence of Tepidibacter sp. SWIR-1, isolated from a deep-sea hydrothermal vent.</title>
        <authorList>
            <person name="Li X."/>
        </authorList>
    </citation>
    <scope>NUCLEOTIDE SEQUENCE [LARGE SCALE GENOMIC DNA]</scope>
    <source>
        <strain evidence="1 2">SWIR-1</strain>
    </source>
</reference>
<name>A0ABY8EJ49_9FIRM</name>
<accession>A0ABY8EJ49</accession>
<dbReference type="RefSeq" id="WP_277734343.1">
    <property type="nucleotide sequence ID" value="NZ_CP120733.1"/>
</dbReference>
<dbReference type="EMBL" id="CP120733">
    <property type="protein sequence ID" value="WFD12070.1"/>
    <property type="molecule type" value="Genomic_DNA"/>
</dbReference>
<sequence>MEDTFNMFKLASQGFCCSQILIIMDLEKKGIENKDLVKSMMGLCGGIGGSGKTCGLISGGACIFGLYSGKGSFDETKDDSLNNMIMEYIQWFEAEYGSSNCNDLIEMDSIKDVEYNNGYPVKCGNLMTQSYKKIKDILKKYGYTGE</sequence>
<organism evidence="1 2">
    <name type="scientific">Tepidibacter hydrothermalis</name>
    <dbReference type="NCBI Taxonomy" id="3036126"/>
    <lineage>
        <taxon>Bacteria</taxon>
        <taxon>Bacillati</taxon>
        <taxon>Bacillota</taxon>
        <taxon>Clostridia</taxon>
        <taxon>Peptostreptococcales</taxon>
        <taxon>Peptostreptococcaceae</taxon>
        <taxon>Tepidibacter</taxon>
    </lineage>
</organism>
<proteinExistence type="predicted"/>
<dbReference type="InterPro" id="IPR036280">
    <property type="entry name" value="Multihaem_cyt_sf"/>
</dbReference>
<dbReference type="NCBIfam" id="NF045669">
    <property type="entry name" value="DVU1555_fam_CGA"/>
    <property type="match status" value="1"/>
</dbReference>
<evidence type="ECO:0000313" key="1">
    <source>
        <dbReference type="EMBL" id="WFD12070.1"/>
    </source>
</evidence>
<gene>
    <name evidence="1" type="ORF">P4S50_08320</name>
</gene>
<protein>
    <submittedName>
        <fullName evidence="1">C-GCAxxG-C-C family protein</fullName>
    </submittedName>
</protein>
<evidence type="ECO:0000313" key="2">
    <source>
        <dbReference type="Proteomes" id="UP001222800"/>
    </source>
</evidence>
<dbReference type="Proteomes" id="UP001222800">
    <property type="component" value="Chromosome"/>
</dbReference>
<keyword evidence="2" id="KW-1185">Reference proteome</keyword>
<dbReference type="SUPFAM" id="SSF48695">
    <property type="entry name" value="Multiheme cytochromes"/>
    <property type="match status" value="1"/>
</dbReference>
<dbReference type="InterPro" id="IPR010181">
    <property type="entry name" value="CGCAxxGCC_motif"/>
</dbReference>